<comment type="caution">
    <text evidence="2">The sequence shown here is derived from an EMBL/GenBank/DDBJ whole genome shotgun (WGS) entry which is preliminary data.</text>
</comment>
<evidence type="ECO:0000256" key="1">
    <source>
        <dbReference type="SAM" id="MobiDB-lite"/>
    </source>
</evidence>
<dbReference type="EMBL" id="ML996249">
    <property type="protein sequence ID" value="KAF2729320.1"/>
    <property type="molecule type" value="Genomic_DNA"/>
</dbReference>
<proteinExistence type="predicted"/>
<dbReference type="AlphaFoldDB" id="A0A9P4QMY7"/>
<evidence type="ECO:0000313" key="3">
    <source>
        <dbReference type="Proteomes" id="UP000799444"/>
    </source>
</evidence>
<evidence type="ECO:0000313" key="2">
    <source>
        <dbReference type="EMBL" id="KAF2729320.1"/>
    </source>
</evidence>
<feature type="region of interest" description="Disordered" evidence="1">
    <location>
        <begin position="22"/>
        <end position="50"/>
    </location>
</feature>
<protein>
    <submittedName>
        <fullName evidence="2">Uncharacterized protein</fullName>
    </submittedName>
</protein>
<organism evidence="2 3">
    <name type="scientific">Polyplosphaeria fusca</name>
    <dbReference type="NCBI Taxonomy" id="682080"/>
    <lineage>
        <taxon>Eukaryota</taxon>
        <taxon>Fungi</taxon>
        <taxon>Dikarya</taxon>
        <taxon>Ascomycota</taxon>
        <taxon>Pezizomycotina</taxon>
        <taxon>Dothideomycetes</taxon>
        <taxon>Pleosporomycetidae</taxon>
        <taxon>Pleosporales</taxon>
        <taxon>Tetraplosphaeriaceae</taxon>
        <taxon>Polyplosphaeria</taxon>
    </lineage>
</organism>
<reference evidence="2" key="1">
    <citation type="journal article" date="2020" name="Stud. Mycol.">
        <title>101 Dothideomycetes genomes: a test case for predicting lifestyles and emergence of pathogens.</title>
        <authorList>
            <person name="Haridas S."/>
            <person name="Albert R."/>
            <person name="Binder M."/>
            <person name="Bloem J."/>
            <person name="Labutti K."/>
            <person name="Salamov A."/>
            <person name="Andreopoulos B."/>
            <person name="Baker S."/>
            <person name="Barry K."/>
            <person name="Bills G."/>
            <person name="Bluhm B."/>
            <person name="Cannon C."/>
            <person name="Castanera R."/>
            <person name="Culley D."/>
            <person name="Daum C."/>
            <person name="Ezra D."/>
            <person name="Gonzalez J."/>
            <person name="Henrissat B."/>
            <person name="Kuo A."/>
            <person name="Liang C."/>
            <person name="Lipzen A."/>
            <person name="Lutzoni F."/>
            <person name="Magnuson J."/>
            <person name="Mondo S."/>
            <person name="Nolan M."/>
            <person name="Ohm R."/>
            <person name="Pangilinan J."/>
            <person name="Park H.-J."/>
            <person name="Ramirez L."/>
            <person name="Alfaro M."/>
            <person name="Sun H."/>
            <person name="Tritt A."/>
            <person name="Yoshinaga Y."/>
            <person name="Zwiers L.-H."/>
            <person name="Turgeon B."/>
            <person name="Goodwin S."/>
            <person name="Spatafora J."/>
            <person name="Crous P."/>
            <person name="Grigoriev I."/>
        </authorList>
    </citation>
    <scope>NUCLEOTIDE SEQUENCE</scope>
    <source>
        <strain evidence="2">CBS 125425</strain>
    </source>
</reference>
<accession>A0A9P4QMY7</accession>
<dbReference type="Proteomes" id="UP000799444">
    <property type="component" value="Unassembled WGS sequence"/>
</dbReference>
<name>A0A9P4QMY7_9PLEO</name>
<keyword evidence="3" id="KW-1185">Reference proteome</keyword>
<sequence length="84" mass="9398">MHPLTHSLIPCPSRLRCANFSAARRGTASPHPTWSAQPRPRYPNASSALKTSHVRCRRMACFAGPYCRLVRPISLSRGRGREID</sequence>
<gene>
    <name evidence="2" type="ORF">EJ04DRAFT_75662</name>
</gene>